<accession>E4RXE4</accession>
<evidence type="ECO:0008006" key="3">
    <source>
        <dbReference type="Google" id="ProtNLM"/>
    </source>
</evidence>
<dbReference type="AlphaFoldDB" id="E4RXE4"/>
<name>E4RXE4_LEAB4</name>
<evidence type="ECO:0000313" key="2">
    <source>
        <dbReference type="Proteomes" id="UP000007435"/>
    </source>
</evidence>
<evidence type="ECO:0000313" key="1">
    <source>
        <dbReference type="EMBL" id="ADQ16289.1"/>
    </source>
</evidence>
<proteinExistence type="predicted"/>
<sequence length="100" mass="11749">MLHNKKLLLAALIFLSAWAFIRYRERLTIKHVNEDPRSTVGVLVKKSEYKSYTFHVKYLVNERSYILKAKVPQYVYVARNMGDTLPVKYSNAKPRFAILD</sequence>
<dbReference type="KEGG" id="lby:Lbys_0517"/>
<dbReference type="RefSeq" id="WP_013407343.1">
    <property type="nucleotide sequence ID" value="NC_014655.1"/>
</dbReference>
<dbReference type="STRING" id="649349.Lbys_0517"/>
<dbReference type="EMBL" id="CP002305">
    <property type="protein sequence ID" value="ADQ16289.1"/>
    <property type="molecule type" value="Genomic_DNA"/>
</dbReference>
<keyword evidence="2" id="KW-1185">Reference proteome</keyword>
<gene>
    <name evidence="1" type="ordered locus">Lbys_0517</name>
</gene>
<dbReference type="Proteomes" id="UP000007435">
    <property type="component" value="Chromosome"/>
</dbReference>
<reference key="1">
    <citation type="submission" date="2010-11" db="EMBL/GenBank/DDBJ databases">
        <title>The complete genome of Leadbetterella byssophila DSM 17132.</title>
        <authorList>
            <consortium name="US DOE Joint Genome Institute (JGI-PGF)"/>
            <person name="Lucas S."/>
            <person name="Copeland A."/>
            <person name="Lapidus A."/>
            <person name="Glavina del Rio T."/>
            <person name="Dalin E."/>
            <person name="Tice H."/>
            <person name="Bruce D."/>
            <person name="Goodwin L."/>
            <person name="Pitluck S."/>
            <person name="Kyrpides N."/>
            <person name="Mavromatis K."/>
            <person name="Ivanova N."/>
            <person name="Teshima H."/>
            <person name="Brettin T."/>
            <person name="Detter J.C."/>
            <person name="Han C."/>
            <person name="Tapia R."/>
            <person name="Land M."/>
            <person name="Hauser L."/>
            <person name="Markowitz V."/>
            <person name="Cheng J.-F."/>
            <person name="Hugenholtz P."/>
            <person name="Woyke T."/>
            <person name="Wu D."/>
            <person name="Tindall B."/>
            <person name="Pomrenke H.G."/>
            <person name="Brambilla E."/>
            <person name="Klenk H.-P."/>
            <person name="Eisen J.A."/>
        </authorList>
    </citation>
    <scope>NUCLEOTIDE SEQUENCE [LARGE SCALE GENOMIC DNA]</scope>
    <source>
        <strain>DSM 17132</strain>
    </source>
</reference>
<organism evidence="1 2">
    <name type="scientific">Leadbetterella byssophila (strain DSM 17132 / JCM 16389 / KACC 11308 / NBRC 106382 / 4M15)</name>
    <dbReference type="NCBI Taxonomy" id="649349"/>
    <lineage>
        <taxon>Bacteria</taxon>
        <taxon>Pseudomonadati</taxon>
        <taxon>Bacteroidota</taxon>
        <taxon>Cytophagia</taxon>
        <taxon>Cytophagales</taxon>
        <taxon>Leadbetterellaceae</taxon>
        <taxon>Leadbetterella</taxon>
    </lineage>
</organism>
<reference evidence="1 2" key="2">
    <citation type="journal article" date="2011" name="Stand. Genomic Sci.">
        <title>Complete genome sequence of Leadbetterella byssophila type strain (4M15).</title>
        <authorList>
            <person name="Abt B."/>
            <person name="Teshima H."/>
            <person name="Lucas S."/>
            <person name="Lapidus A."/>
            <person name="Del Rio T.G."/>
            <person name="Nolan M."/>
            <person name="Tice H."/>
            <person name="Cheng J.F."/>
            <person name="Pitluck S."/>
            <person name="Liolios K."/>
            <person name="Pagani I."/>
            <person name="Ivanova N."/>
            <person name="Mavromatis K."/>
            <person name="Pati A."/>
            <person name="Tapia R."/>
            <person name="Han C."/>
            <person name="Goodwin L."/>
            <person name="Chen A."/>
            <person name="Palaniappan K."/>
            <person name="Land M."/>
            <person name="Hauser L."/>
            <person name="Chang Y.J."/>
            <person name="Jeffries C.D."/>
            <person name="Rohde M."/>
            <person name="Goker M."/>
            <person name="Tindall B.J."/>
            <person name="Detter J.C."/>
            <person name="Woyke T."/>
            <person name="Bristow J."/>
            <person name="Eisen J.A."/>
            <person name="Markowitz V."/>
            <person name="Hugenholtz P."/>
            <person name="Klenk H.P."/>
            <person name="Kyrpides N.C."/>
        </authorList>
    </citation>
    <scope>NUCLEOTIDE SEQUENCE [LARGE SCALE GENOMIC DNA]</scope>
    <source>
        <strain evidence="2">DSM 17132 / JCM 16389 / KACC 11308 / NBRC 106382 / 4M15</strain>
    </source>
</reference>
<protein>
    <recommendedName>
        <fullName evidence="3">DUF3592 domain-containing protein</fullName>
    </recommendedName>
</protein>
<dbReference type="HOGENOM" id="CLU_2302358_0_0_10"/>